<evidence type="ECO:0000313" key="2">
    <source>
        <dbReference type="EMBL" id="JAF99762.1"/>
    </source>
</evidence>
<dbReference type="Pfam" id="PF13843">
    <property type="entry name" value="DDE_Tnp_1_7"/>
    <property type="match status" value="1"/>
</dbReference>
<sequence>STQASFPFTGSSTLKILPSGFEPKHYFDLVFTEQFFQLIVSETNHYAVEVLFRKGHKEHARIGTWKDTNVQEVKTFLKLNFHMGTIQLSKQRDYWSTHELFNIPFFRKHMSRDRLMLLQQYFHVAPNPAKDDPRPDDPLYKIRPLLNYFHGTMSSIIEPGRIVSADESMAPWRGRVYFLQYLPLKSHKYGIEIYMLAEPDGLLHRFIIYIGAQDPDVGGPGHATKMIMKLMDGL</sequence>
<evidence type="ECO:0000259" key="1">
    <source>
        <dbReference type="Pfam" id="PF13843"/>
    </source>
</evidence>
<feature type="non-terminal residue" evidence="2">
    <location>
        <position position="234"/>
    </location>
</feature>
<dbReference type="AlphaFoldDB" id="A0A0A9VZY2"/>
<organism evidence="2">
    <name type="scientific">Lygus hesperus</name>
    <name type="common">Western plant bug</name>
    <dbReference type="NCBI Taxonomy" id="30085"/>
    <lineage>
        <taxon>Eukaryota</taxon>
        <taxon>Metazoa</taxon>
        <taxon>Ecdysozoa</taxon>
        <taxon>Arthropoda</taxon>
        <taxon>Hexapoda</taxon>
        <taxon>Insecta</taxon>
        <taxon>Pterygota</taxon>
        <taxon>Neoptera</taxon>
        <taxon>Paraneoptera</taxon>
        <taxon>Hemiptera</taxon>
        <taxon>Heteroptera</taxon>
        <taxon>Panheteroptera</taxon>
        <taxon>Cimicomorpha</taxon>
        <taxon>Miridae</taxon>
        <taxon>Mirini</taxon>
        <taxon>Lygus</taxon>
    </lineage>
</organism>
<dbReference type="InterPro" id="IPR029526">
    <property type="entry name" value="PGBD"/>
</dbReference>
<name>A0A0A9VZY2_LYGHE</name>
<feature type="domain" description="PiggyBac transposable element-derived protein" evidence="1">
    <location>
        <begin position="23"/>
        <end position="232"/>
    </location>
</feature>
<dbReference type="PANTHER" id="PTHR46599:SF3">
    <property type="entry name" value="PIGGYBAC TRANSPOSABLE ELEMENT-DERIVED PROTEIN 4"/>
    <property type="match status" value="1"/>
</dbReference>
<protein>
    <submittedName>
        <fullName evidence="2">PiggyBac transposable element-derived protein 4</fullName>
    </submittedName>
</protein>
<gene>
    <name evidence="2" type="primary">PGBD4_2</name>
    <name evidence="2" type="ORF">CM83_104884</name>
</gene>
<accession>A0A0A9VZY2</accession>
<proteinExistence type="predicted"/>
<reference evidence="2" key="2">
    <citation type="submission" date="2014-07" db="EMBL/GenBank/DDBJ databases">
        <authorList>
            <person name="Hull J."/>
        </authorList>
    </citation>
    <scope>NUCLEOTIDE SEQUENCE</scope>
</reference>
<reference evidence="2" key="1">
    <citation type="journal article" date="2014" name="PLoS ONE">
        <title>Transcriptome-Based Identification of ABC Transporters in the Western Tarnished Plant Bug Lygus hesperus.</title>
        <authorList>
            <person name="Hull J.J."/>
            <person name="Chaney K."/>
            <person name="Geib S.M."/>
            <person name="Fabrick J.A."/>
            <person name="Brent C.S."/>
            <person name="Walsh D."/>
            <person name="Lavine L.C."/>
        </authorList>
    </citation>
    <scope>NUCLEOTIDE SEQUENCE</scope>
</reference>
<dbReference type="PANTHER" id="PTHR46599">
    <property type="entry name" value="PIGGYBAC TRANSPOSABLE ELEMENT-DERIVED PROTEIN 4"/>
    <property type="match status" value="1"/>
</dbReference>
<dbReference type="EMBL" id="GBHO01043841">
    <property type="protein sequence ID" value="JAF99762.1"/>
    <property type="molecule type" value="Transcribed_RNA"/>
</dbReference>
<feature type="non-terminal residue" evidence="2">
    <location>
        <position position="1"/>
    </location>
</feature>